<evidence type="ECO:0000256" key="2">
    <source>
        <dbReference type="ARBA" id="ARBA00023172"/>
    </source>
</evidence>
<dbReference type="Pfam" id="PF00589">
    <property type="entry name" value="Phage_integrase"/>
    <property type="match status" value="1"/>
</dbReference>
<protein>
    <submittedName>
        <fullName evidence="4">Tyrosine-type recombinase/integrase</fullName>
    </submittedName>
</protein>
<dbReference type="SUPFAM" id="SSF47823">
    <property type="entry name" value="lambda integrase-like, N-terminal domain"/>
    <property type="match status" value="1"/>
</dbReference>
<comment type="caution">
    <text evidence="4">The sequence shown here is derived from an EMBL/GenBank/DDBJ whole genome shotgun (WGS) entry which is preliminary data.</text>
</comment>
<dbReference type="RefSeq" id="WP_227322720.1">
    <property type="nucleotide sequence ID" value="NZ_JAESVB010000010.1"/>
</dbReference>
<evidence type="ECO:0000313" key="5">
    <source>
        <dbReference type="Proteomes" id="UP000708298"/>
    </source>
</evidence>
<evidence type="ECO:0000259" key="3">
    <source>
        <dbReference type="PROSITE" id="PS51898"/>
    </source>
</evidence>
<dbReference type="Gene3D" id="1.10.443.10">
    <property type="entry name" value="Intergrase catalytic core"/>
    <property type="match status" value="1"/>
</dbReference>
<dbReference type="InterPro" id="IPR010998">
    <property type="entry name" value="Integrase_recombinase_N"/>
</dbReference>
<dbReference type="GO" id="GO:0006310">
    <property type="term" value="P:DNA recombination"/>
    <property type="evidence" value="ECO:0007669"/>
    <property type="project" value="UniProtKB-KW"/>
</dbReference>
<dbReference type="SUPFAM" id="SSF56349">
    <property type="entry name" value="DNA breaking-rejoining enzymes"/>
    <property type="match status" value="1"/>
</dbReference>
<keyword evidence="2" id="KW-0233">DNA recombination</keyword>
<reference evidence="4" key="1">
    <citation type="journal article" date="2021" name="Microorganisms">
        <title>Acidisoma silvae sp. nov. and Acidisomacellulosilytica sp. nov., Two Acidophilic Bacteria Isolated from Decaying Wood, Hydrolyzing Cellulose and Producing Poly-3-hydroxybutyrate.</title>
        <authorList>
            <person name="Mieszkin S."/>
            <person name="Pouder E."/>
            <person name="Uroz S."/>
            <person name="Simon-Colin C."/>
            <person name="Alain K."/>
        </authorList>
    </citation>
    <scope>NUCLEOTIDE SEQUENCE</scope>
    <source>
        <strain evidence="4">HW T2.11</strain>
    </source>
</reference>
<organism evidence="4 5">
    <name type="scientific">Acidisoma silvae</name>
    <dbReference type="NCBI Taxonomy" id="2802396"/>
    <lineage>
        <taxon>Bacteria</taxon>
        <taxon>Pseudomonadati</taxon>
        <taxon>Pseudomonadota</taxon>
        <taxon>Alphaproteobacteria</taxon>
        <taxon>Acetobacterales</taxon>
        <taxon>Acidocellaceae</taxon>
        <taxon>Acidisoma</taxon>
    </lineage>
</organism>
<accession>A0A963YU19</accession>
<dbReference type="PROSITE" id="PS51898">
    <property type="entry name" value="TYR_RECOMBINASE"/>
    <property type="match status" value="1"/>
</dbReference>
<sequence>MTRKIYTDDWGTFCAWCAAGSVSHLPAAPETILAYLTARQATLGLSGLRVALAAIRSHHRQAGLPLASADPAISRLLSDMAQAGRSPVRPAAVLTAAAIERLVSSCDPDPGGRAAFLNLRDRALLLLCFAGGLRRSELVALDREDIDVTREGLTLRVGSSRPDKPVASLHVSRGTDAKTCAVQAMETWLRRARIDYGPVFPRLTAAGTIEARLTGNGVWKILRRRAALVGLEAPAGERLSPHGMRAGFIVKAYATGASDGDVMAHARQRDRGATRRYNGRVASLVIDPDLVPDI</sequence>
<keyword evidence="5" id="KW-1185">Reference proteome</keyword>
<dbReference type="AlphaFoldDB" id="A0A963YU19"/>
<dbReference type="EMBL" id="JAESVB010000010">
    <property type="protein sequence ID" value="MCB8877063.1"/>
    <property type="molecule type" value="Genomic_DNA"/>
</dbReference>
<dbReference type="InterPro" id="IPR011010">
    <property type="entry name" value="DNA_brk_join_enz"/>
</dbReference>
<dbReference type="GO" id="GO:0003677">
    <property type="term" value="F:DNA binding"/>
    <property type="evidence" value="ECO:0007669"/>
    <property type="project" value="UniProtKB-KW"/>
</dbReference>
<evidence type="ECO:0000256" key="1">
    <source>
        <dbReference type="ARBA" id="ARBA00023125"/>
    </source>
</evidence>
<dbReference type="Gene3D" id="1.10.150.130">
    <property type="match status" value="1"/>
</dbReference>
<dbReference type="GO" id="GO:0015074">
    <property type="term" value="P:DNA integration"/>
    <property type="evidence" value="ECO:0007669"/>
    <property type="project" value="InterPro"/>
</dbReference>
<gene>
    <name evidence="4" type="ORF">ASILVAE211_17850</name>
</gene>
<dbReference type="Proteomes" id="UP000708298">
    <property type="component" value="Unassembled WGS sequence"/>
</dbReference>
<dbReference type="InterPro" id="IPR002104">
    <property type="entry name" value="Integrase_catalytic"/>
</dbReference>
<feature type="domain" description="Tyr recombinase" evidence="3">
    <location>
        <begin position="89"/>
        <end position="294"/>
    </location>
</feature>
<dbReference type="InterPro" id="IPR013762">
    <property type="entry name" value="Integrase-like_cat_sf"/>
</dbReference>
<evidence type="ECO:0000313" key="4">
    <source>
        <dbReference type="EMBL" id="MCB8877063.1"/>
    </source>
</evidence>
<keyword evidence="1" id="KW-0238">DNA-binding</keyword>
<proteinExistence type="predicted"/>
<name>A0A963YU19_9PROT</name>
<reference evidence="4" key="2">
    <citation type="submission" date="2021-01" db="EMBL/GenBank/DDBJ databases">
        <authorList>
            <person name="Mieszkin S."/>
            <person name="Pouder E."/>
            <person name="Alain K."/>
        </authorList>
    </citation>
    <scope>NUCLEOTIDE SEQUENCE</scope>
    <source>
        <strain evidence="4">HW T2.11</strain>
    </source>
</reference>